<accession>A0ABV0QIR9</accession>
<evidence type="ECO:0000313" key="2">
    <source>
        <dbReference type="Proteomes" id="UP001434883"/>
    </source>
</evidence>
<name>A0ABV0QIR9_9TELE</name>
<proteinExistence type="predicted"/>
<keyword evidence="2" id="KW-1185">Reference proteome</keyword>
<sequence>MVYSRIFLYCQQRPRGPIPYCLNMPIRNRKLVQGTTDCTPEWSCCPSQDTGLGWKPYCPYHKPPLFITVDVNMLLRKITLEPNPADHLIMRTLGYFHSELEKHQNVQNVQCCCTNDSLLQNSKGLL</sequence>
<gene>
    <name evidence="1" type="ORF">XENOCAPTIV_010318</name>
</gene>
<evidence type="ECO:0000313" key="1">
    <source>
        <dbReference type="EMBL" id="MEQ2195291.1"/>
    </source>
</evidence>
<dbReference type="Proteomes" id="UP001434883">
    <property type="component" value="Unassembled WGS sequence"/>
</dbReference>
<protein>
    <submittedName>
        <fullName evidence="1">Uncharacterized protein</fullName>
    </submittedName>
</protein>
<dbReference type="EMBL" id="JAHRIN010010666">
    <property type="protein sequence ID" value="MEQ2195291.1"/>
    <property type="molecule type" value="Genomic_DNA"/>
</dbReference>
<comment type="caution">
    <text evidence="1">The sequence shown here is derived from an EMBL/GenBank/DDBJ whole genome shotgun (WGS) entry which is preliminary data.</text>
</comment>
<reference evidence="1 2" key="1">
    <citation type="submission" date="2021-06" db="EMBL/GenBank/DDBJ databases">
        <authorList>
            <person name="Palmer J.M."/>
        </authorList>
    </citation>
    <scope>NUCLEOTIDE SEQUENCE [LARGE SCALE GENOMIC DNA]</scope>
    <source>
        <strain evidence="1 2">XC_2019</strain>
        <tissue evidence="1">Muscle</tissue>
    </source>
</reference>
<organism evidence="1 2">
    <name type="scientific">Xenoophorus captivus</name>
    <dbReference type="NCBI Taxonomy" id="1517983"/>
    <lineage>
        <taxon>Eukaryota</taxon>
        <taxon>Metazoa</taxon>
        <taxon>Chordata</taxon>
        <taxon>Craniata</taxon>
        <taxon>Vertebrata</taxon>
        <taxon>Euteleostomi</taxon>
        <taxon>Actinopterygii</taxon>
        <taxon>Neopterygii</taxon>
        <taxon>Teleostei</taxon>
        <taxon>Neoteleostei</taxon>
        <taxon>Acanthomorphata</taxon>
        <taxon>Ovalentaria</taxon>
        <taxon>Atherinomorphae</taxon>
        <taxon>Cyprinodontiformes</taxon>
        <taxon>Goodeidae</taxon>
        <taxon>Xenoophorus</taxon>
    </lineage>
</organism>